<dbReference type="Gene3D" id="1.10.357.10">
    <property type="entry name" value="Tetracycline Repressor, domain 2"/>
    <property type="match status" value="1"/>
</dbReference>
<dbReference type="PATRIC" id="fig|59750.3.peg.6372"/>
<evidence type="ECO:0000256" key="2">
    <source>
        <dbReference type="PROSITE-ProRule" id="PRU00335"/>
    </source>
</evidence>
<dbReference type="PROSITE" id="PS50977">
    <property type="entry name" value="HTH_TETR_2"/>
    <property type="match status" value="1"/>
</dbReference>
<evidence type="ECO:0000256" key="1">
    <source>
        <dbReference type="ARBA" id="ARBA00023125"/>
    </source>
</evidence>
<keyword evidence="1 2" id="KW-0238">DNA-binding</keyword>
<organism evidence="4 5">
    <name type="scientific">Mycolicibacterium wolinskyi</name>
    <dbReference type="NCBI Taxonomy" id="59750"/>
    <lineage>
        <taxon>Bacteria</taxon>
        <taxon>Bacillati</taxon>
        <taxon>Actinomycetota</taxon>
        <taxon>Actinomycetes</taxon>
        <taxon>Mycobacteriales</taxon>
        <taxon>Mycobacteriaceae</taxon>
        <taxon>Mycolicibacterium</taxon>
    </lineage>
</organism>
<dbReference type="AlphaFoldDB" id="A0A132PNY4"/>
<evidence type="ECO:0000313" key="4">
    <source>
        <dbReference type="EMBL" id="KWX23984.1"/>
    </source>
</evidence>
<reference evidence="4 5" key="1">
    <citation type="submission" date="2015-07" db="EMBL/GenBank/DDBJ databases">
        <title>A draft genome sequence of Mycobacterium wolinskyi.</title>
        <authorList>
            <person name="de Man T.J."/>
            <person name="Perry K.A."/>
            <person name="Coulliette A.D."/>
            <person name="Jensen B."/>
            <person name="Toney N.C."/>
            <person name="Limbago B.M."/>
            <person name="Noble-Wang J."/>
        </authorList>
    </citation>
    <scope>NUCLEOTIDE SEQUENCE [LARGE SCALE GENOMIC DNA]</scope>
    <source>
        <strain evidence="4 5">CDC_01</strain>
    </source>
</reference>
<dbReference type="InterPro" id="IPR041674">
    <property type="entry name" value="TetR_C_22"/>
</dbReference>
<keyword evidence="5" id="KW-1185">Reference proteome</keyword>
<feature type="domain" description="HTH tetR-type" evidence="3">
    <location>
        <begin position="1"/>
        <end position="61"/>
    </location>
</feature>
<sequence length="187" mass="21340">MIQSILDTATELVIDVGYEAVVSSPTLLLDRSGVSRGSFYSFFESPERVLDELAYQGVQQSIESFDKALAAIPRKHWTEVIDVLIDQYTVEHRAPLVRELWVRQNLTQRARELDHLAIADMAVLMLAAFRTFGRVFDTLTELQCRVAIHAVERLFQYAFIDEPNGDPLIIAEAKRMLIDYFAGYSRI</sequence>
<dbReference type="SUPFAM" id="SSF46689">
    <property type="entry name" value="Homeodomain-like"/>
    <property type="match status" value="1"/>
</dbReference>
<dbReference type="InterPro" id="IPR001647">
    <property type="entry name" value="HTH_TetR"/>
</dbReference>
<evidence type="ECO:0000313" key="5">
    <source>
        <dbReference type="Proteomes" id="UP000070612"/>
    </source>
</evidence>
<proteinExistence type="predicted"/>
<feature type="DNA-binding region" description="H-T-H motif" evidence="2">
    <location>
        <begin position="24"/>
        <end position="43"/>
    </location>
</feature>
<dbReference type="Proteomes" id="UP000070612">
    <property type="component" value="Unassembled WGS sequence"/>
</dbReference>
<dbReference type="GO" id="GO:0003677">
    <property type="term" value="F:DNA binding"/>
    <property type="evidence" value="ECO:0007669"/>
    <property type="project" value="UniProtKB-UniRule"/>
</dbReference>
<evidence type="ECO:0000259" key="3">
    <source>
        <dbReference type="PROSITE" id="PS50977"/>
    </source>
</evidence>
<gene>
    <name evidence="4" type="ORF">AFM11_11480</name>
</gene>
<accession>A0A132PNY4</accession>
<comment type="caution">
    <text evidence="4">The sequence shown here is derived from an EMBL/GenBank/DDBJ whole genome shotgun (WGS) entry which is preliminary data.</text>
</comment>
<dbReference type="InterPro" id="IPR009057">
    <property type="entry name" value="Homeodomain-like_sf"/>
</dbReference>
<dbReference type="EMBL" id="LGTW01000006">
    <property type="protein sequence ID" value="KWX23984.1"/>
    <property type="molecule type" value="Genomic_DNA"/>
</dbReference>
<dbReference type="RefSeq" id="WP_067848258.1">
    <property type="nucleotide sequence ID" value="NZ_JBJZOV010000004.1"/>
</dbReference>
<name>A0A132PNY4_9MYCO</name>
<protein>
    <submittedName>
        <fullName evidence="4">TetR family transcriptional regulator</fullName>
    </submittedName>
</protein>
<dbReference type="Pfam" id="PF17928">
    <property type="entry name" value="TetR_C_22"/>
    <property type="match status" value="1"/>
</dbReference>